<sequence length="298" mass="32767">IDSPAQVGLAWSSALYQTSDEAMTEAHSQYEAQDGQEEAVRTILYSDQEASSKSELEDSNLPLDLPLIPTCRTVPDVTTSVLINNCYATPASELTPHLRGMDSLLSQLEKNAEEYEPEAELRVTMTKSEKGSLGFTVTKGNDNVGCYIHDIVQDPAKSDGRLRPGDRLIKVNDIDVTNMSHTDAVNFLRAAPKTVRLVLGRVLELPKMPVLPHLLPDITLTCHKEELGLLLSGGRDSLYQVVYISDILPKSVAAREGSLHALDIVHYINGVSTQGMTLKEAKRMLETYIPKVVLKATR</sequence>
<accession>A0A7L3G4P2</accession>
<dbReference type="InterPro" id="IPR052074">
    <property type="entry name" value="NonRcpt_TyrProt_Phosphatase"/>
</dbReference>
<keyword evidence="3" id="KW-1185">Reference proteome</keyword>
<dbReference type="InterPro" id="IPR036034">
    <property type="entry name" value="PDZ_sf"/>
</dbReference>
<dbReference type="GO" id="GO:0036312">
    <property type="term" value="F:phosphatidylinositol 3-kinase regulatory subunit binding"/>
    <property type="evidence" value="ECO:0007669"/>
    <property type="project" value="TreeGrafter"/>
</dbReference>
<proteinExistence type="predicted"/>
<dbReference type="Gene3D" id="2.30.42.10">
    <property type="match status" value="2"/>
</dbReference>
<evidence type="ECO:0000313" key="2">
    <source>
        <dbReference type="EMBL" id="NXT86849.1"/>
    </source>
</evidence>
<dbReference type="GO" id="GO:0005737">
    <property type="term" value="C:cytoplasm"/>
    <property type="evidence" value="ECO:0007669"/>
    <property type="project" value="TreeGrafter"/>
</dbReference>
<dbReference type="OrthoDB" id="9937357at2759"/>
<dbReference type="EMBL" id="VZTV01006559">
    <property type="protein sequence ID" value="NXT86849.1"/>
    <property type="molecule type" value="Genomic_DNA"/>
</dbReference>
<gene>
    <name evidence="2" type="primary">Ptpn13</name>
    <name evidence="2" type="ORF">ANHRUF_R11685</name>
</gene>
<dbReference type="PANTHER" id="PTHR46900:SF1">
    <property type="entry name" value="TYROSINE-PROTEIN PHOSPHATASE NON-RECEPTOR TYPE 13"/>
    <property type="match status" value="1"/>
</dbReference>
<dbReference type="Proteomes" id="UP000528690">
    <property type="component" value="Unassembled WGS sequence"/>
</dbReference>
<dbReference type="InterPro" id="IPR001478">
    <property type="entry name" value="PDZ"/>
</dbReference>
<feature type="domain" description="PDZ" evidence="1">
    <location>
        <begin position="122"/>
        <end position="203"/>
    </location>
</feature>
<comment type="caution">
    <text evidence="2">The sequence shown here is derived from an EMBL/GenBank/DDBJ whole genome shotgun (WGS) entry which is preliminary data.</text>
</comment>
<evidence type="ECO:0000313" key="3">
    <source>
        <dbReference type="Proteomes" id="UP000528690"/>
    </source>
</evidence>
<dbReference type="FunFam" id="2.30.42.10:FF:000174">
    <property type="entry name" value="Tyrosine-protein phosphatase non-receptor type 13"/>
    <property type="match status" value="1"/>
</dbReference>
<protein>
    <submittedName>
        <fullName evidence="2">PTN13 phosphatase</fullName>
    </submittedName>
</protein>
<feature type="domain" description="PDZ" evidence="1">
    <location>
        <begin position="217"/>
        <end position="298"/>
    </location>
</feature>
<dbReference type="GO" id="GO:0004725">
    <property type="term" value="F:protein tyrosine phosphatase activity"/>
    <property type="evidence" value="ECO:0007669"/>
    <property type="project" value="TreeGrafter"/>
</dbReference>
<evidence type="ECO:0000259" key="1">
    <source>
        <dbReference type="PROSITE" id="PS50106"/>
    </source>
</evidence>
<organism evidence="2 3">
    <name type="scientific">Anhinga rufa</name>
    <name type="common">African darter</name>
    <dbReference type="NCBI Taxonomy" id="317792"/>
    <lineage>
        <taxon>Eukaryota</taxon>
        <taxon>Metazoa</taxon>
        <taxon>Chordata</taxon>
        <taxon>Craniata</taxon>
        <taxon>Vertebrata</taxon>
        <taxon>Euteleostomi</taxon>
        <taxon>Archelosauria</taxon>
        <taxon>Archosauria</taxon>
        <taxon>Dinosauria</taxon>
        <taxon>Saurischia</taxon>
        <taxon>Theropoda</taxon>
        <taxon>Coelurosauria</taxon>
        <taxon>Aves</taxon>
        <taxon>Neognathae</taxon>
        <taxon>Neoaves</taxon>
        <taxon>Aequornithes</taxon>
        <taxon>Suliformes</taxon>
        <taxon>Anhingidae</taxon>
        <taxon>Anhinga</taxon>
    </lineage>
</organism>
<feature type="non-terminal residue" evidence="2">
    <location>
        <position position="298"/>
    </location>
</feature>
<name>A0A7L3G4P2_9AVES</name>
<dbReference type="GO" id="GO:0005634">
    <property type="term" value="C:nucleus"/>
    <property type="evidence" value="ECO:0007669"/>
    <property type="project" value="TreeGrafter"/>
</dbReference>
<dbReference type="AlphaFoldDB" id="A0A7L3G4P2"/>
<dbReference type="PROSITE" id="PS50106">
    <property type="entry name" value="PDZ"/>
    <property type="match status" value="2"/>
</dbReference>
<dbReference type="CDD" id="cd06696">
    <property type="entry name" value="PDZ4_PTPN13-like"/>
    <property type="match status" value="1"/>
</dbReference>
<dbReference type="SMART" id="SM00228">
    <property type="entry name" value="PDZ"/>
    <property type="match status" value="2"/>
</dbReference>
<feature type="non-terminal residue" evidence="2">
    <location>
        <position position="1"/>
    </location>
</feature>
<reference evidence="2 3" key="1">
    <citation type="submission" date="2019-09" db="EMBL/GenBank/DDBJ databases">
        <title>Bird 10,000 Genomes (B10K) Project - Family phase.</title>
        <authorList>
            <person name="Zhang G."/>
        </authorList>
    </citation>
    <scope>NUCLEOTIDE SEQUENCE [LARGE SCALE GENOMIC DNA]</scope>
    <source>
        <strain evidence="2">B10K-DU-029-28</strain>
    </source>
</reference>
<dbReference type="PANTHER" id="PTHR46900">
    <property type="entry name" value="TYROSINE-PROTEIN PHOSPHATASE NON-RECEPTOR TYPE 13"/>
    <property type="match status" value="1"/>
</dbReference>
<dbReference type="Pfam" id="PF00595">
    <property type="entry name" value="PDZ"/>
    <property type="match status" value="2"/>
</dbReference>
<dbReference type="SUPFAM" id="SSF50156">
    <property type="entry name" value="PDZ domain-like"/>
    <property type="match status" value="2"/>
</dbReference>